<accession>A0AAW1XXM7</accession>
<protein>
    <recommendedName>
        <fullName evidence="3">DUF674 family protein</fullName>
    </recommendedName>
</protein>
<proteinExistence type="predicted"/>
<dbReference type="EMBL" id="JBEDUW010000003">
    <property type="protein sequence ID" value="KAK9940680.1"/>
    <property type="molecule type" value="Genomic_DNA"/>
</dbReference>
<reference evidence="1 2" key="1">
    <citation type="journal article" date="2023" name="G3 (Bethesda)">
        <title>A chromosome-length genome assembly and annotation of blackberry (Rubus argutus, cv. 'Hillquist').</title>
        <authorList>
            <person name="Bruna T."/>
            <person name="Aryal R."/>
            <person name="Dudchenko O."/>
            <person name="Sargent D.J."/>
            <person name="Mead D."/>
            <person name="Buti M."/>
            <person name="Cavallini A."/>
            <person name="Hytonen T."/>
            <person name="Andres J."/>
            <person name="Pham M."/>
            <person name="Weisz D."/>
            <person name="Mascagni F."/>
            <person name="Usai G."/>
            <person name="Natali L."/>
            <person name="Bassil N."/>
            <person name="Fernandez G.E."/>
            <person name="Lomsadze A."/>
            <person name="Armour M."/>
            <person name="Olukolu B."/>
            <person name="Poorten T."/>
            <person name="Britton C."/>
            <person name="Davik J."/>
            <person name="Ashrafi H."/>
            <person name="Aiden E.L."/>
            <person name="Borodovsky M."/>
            <person name="Worthington M."/>
        </authorList>
    </citation>
    <scope>NUCLEOTIDE SEQUENCE [LARGE SCALE GENOMIC DNA]</scope>
    <source>
        <strain evidence="1">PI 553951</strain>
    </source>
</reference>
<dbReference type="AlphaFoldDB" id="A0AAW1XXM7"/>
<sequence>MSSEMNHFIHDGGFVKERSRFIVTDNLQVLPPSIQSTLSLFTKFGVVDRNSIEEMAINVAVDDLLHLLMCTFVSKTPLTKILLKQEPVPEPSNTNINGIIHVEIQKAGDNLNEEDKISIKLVVCKSKKMVCYAEAGDDFVSFLLSFLTLPLGSVLKKMGNSSSLKGCTDQLYISVQDLEEQYLKSNYHKELLVDPKLVPGFCYPNLLGIEEASYSWTGGVIFGYATDSSLISSDNSCQLEVKDPKSQYLEGKSARGFLKGPGMFIVTDNLIIRPISQVFGLSVLNQLNVPFNDIEVQSVHVGSEEAWRILIASFLGNSALTNAFLKKPKPEQEDVLLKEPIQEQEQYC</sequence>
<name>A0AAW1XXM7_RUBAR</name>
<dbReference type="InterPro" id="IPR007750">
    <property type="entry name" value="DUF674"/>
</dbReference>
<evidence type="ECO:0008006" key="3">
    <source>
        <dbReference type="Google" id="ProtNLM"/>
    </source>
</evidence>
<dbReference type="Proteomes" id="UP001457282">
    <property type="component" value="Unassembled WGS sequence"/>
</dbReference>
<dbReference type="PANTHER" id="PTHR33103">
    <property type="entry name" value="OS01G0153900 PROTEIN"/>
    <property type="match status" value="1"/>
</dbReference>
<organism evidence="1 2">
    <name type="scientific">Rubus argutus</name>
    <name type="common">Southern blackberry</name>
    <dbReference type="NCBI Taxonomy" id="59490"/>
    <lineage>
        <taxon>Eukaryota</taxon>
        <taxon>Viridiplantae</taxon>
        <taxon>Streptophyta</taxon>
        <taxon>Embryophyta</taxon>
        <taxon>Tracheophyta</taxon>
        <taxon>Spermatophyta</taxon>
        <taxon>Magnoliopsida</taxon>
        <taxon>eudicotyledons</taxon>
        <taxon>Gunneridae</taxon>
        <taxon>Pentapetalae</taxon>
        <taxon>rosids</taxon>
        <taxon>fabids</taxon>
        <taxon>Rosales</taxon>
        <taxon>Rosaceae</taxon>
        <taxon>Rosoideae</taxon>
        <taxon>Rosoideae incertae sedis</taxon>
        <taxon>Rubus</taxon>
    </lineage>
</organism>
<evidence type="ECO:0000313" key="1">
    <source>
        <dbReference type="EMBL" id="KAK9940680.1"/>
    </source>
</evidence>
<comment type="caution">
    <text evidence="1">The sequence shown here is derived from an EMBL/GenBank/DDBJ whole genome shotgun (WGS) entry which is preliminary data.</text>
</comment>
<dbReference type="PANTHER" id="PTHR33103:SF27">
    <property type="entry name" value="OS04G0594700 PROTEIN"/>
    <property type="match status" value="1"/>
</dbReference>
<keyword evidence="2" id="KW-1185">Reference proteome</keyword>
<gene>
    <name evidence="1" type="ORF">M0R45_017327</name>
</gene>
<evidence type="ECO:0000313" key="2">
    <source>
        <dbReference type="Proteomes" id="UP001457282"/>
    </source>
</evidence>
<dbReference type="Pfam" id="PF05056">
    <property type="entry name" value="DUF674"/>
    <property type="match status" value="1"/>
</dbReference>